<dbReference type="PANTHER" id="PTHR13220">
    <property type="entry name" value="TIMELESS INTERACTING-RELATED"/>
    <property type="match status" value="1"/>
</dbReference>
<dbReference type="Proteomes" id="UP000015100">
    <property type="component" value="Unassembled WGS sequence"/>
</dbReference>
<accession>S8A0K9</accession>
<sequence length="315" mass="35641">MADIDVDDDELDDLFGYDIDDIETTVDPQARSQQAQAVATNENTLAKGKEKDDGGLGVDQEIKIRKRKAPTALTEEMLLGPKGIPYLQEHASKKIKFKGKGHELSDIGRLLKFYQIWADNLYPKAQFRDAINIIEKLGSSRGMQRRREDWITEYKLKQTTEEDRLVSKARELLAIDSQKEYNSQNEYDTLGRLVLRIRDTSNQSGEQRLASQLREPARPRVDNEDSLFFEDDDDDDFDELDNILKGAENPKAPVPAAPPQTEIDEFDELDAILAEMDGNPGSKNNVPSISQLTGPPADFDDEFEEAMEAMREMEG</sequence>
<keyword evidence="11" id="KW-1185">Reference proteome</keyword>
<feature type="compositionally biased region" description="Polar residues" evidence="8">
    <location>
        <begin position="27"/>
        <end position="44"/>
    </location>
</feature>
<name>S8A0K9_DACHA</name>
<dbReference type="OrthoDB" id="437078at2759"/>
<feature type="compositionally biased region" description="Polar residues" evidence="8">
    <location>
        <begin position="281"/>
        <end position="293"/>
    </location>
</feature>
<protein>
    <recommendedName>
        <fullName evidence="7">Chromosome segregation in meiosis protein</fullName>
    </recommendedName>
</protein>
<keyword evidence="6 7" id="KW-0131">Cell cycle</keyword>
<dbReference type="OMA" id="RMDWINE"/>
<gene>
    <name evidence="10" type="ORF">H072_9953</name>
</gene>
<comment type="subcellular location">
    <subcellularLocation>
        <location evidence="1 7">Nucleus</location>
    </subcellularLocation>
</comment>
<evidence type="ECO:0000256" key="7">
    <source>
        <dbReference type="RuleBase" id="RU366049"/>
    </source>
</evidence>
<dbReference type="eggNOG" id="KOG3004">
    <property type="taxonomic scope" value="Eukaryota"/>
</dbReference>
<dbReference type="EMBL" id="AQGS01000877">
    <property type="protein sequence ID" value="EPS36520.1"/>
    <property type="molecule type" value="Genomic_DNA"/>
</dbReference>
<dbReference type="HOGENOM" id="CLU_036204_1_0_1"/>
<comment type="function">
    <text evidence="7">Plays an important role in the control of DNA replication and the maintenance of replication fork stability.</text>
</comment>
<proteinExistence type="inferred from homology"/>
<dbReference type="GO" id="GO:0031298">
    <property type="term" value="C:replication fork protection complex"/>
    <property type="evidence" value="ECO:0007669"/>
    <property type="project" value="TreeGrafter"/>
</dbReference>
<dbReference type="GO" id="GO:0003677">
    <property type="term" value="F:DNA binding"/>
    <property type="evidence" value="ECO:0007669"/>
    <property type="project" value="TreeGrafter"/>
</dbReference>
<evidence type="ECO:0000256" key="6">
    <source>
        <dbReference type="ARBA" id="ARBA00023306"/>
    </source>
</evidence>
<reference evidence="10 11" key="1">
    <citation type="journal article" date="2013" name="PLoS Genet.">
        <title>Genomic mechanisms accounting for the adaptation to parasitism in nematode-trapping fungi.</title>
        <authorList>
            <person name="Meerupati T."/>
            <person name="Andersson K.M."/>
            <person name="Friman E."/>
            <person name="Kumar D."/>
            <person name="Tunlid A."/>
            <person name="Ahren D."/>
        </authorList>
    </citation>
    <scope>NUCLEOTIDE SEQUENCE [LARGE SCALE GENOMIC DNA]</scope>
    <source>
        <strain evidence="10 11">CBS 200.50</strain>
    </source>
</reference>
<evidence type="ECO:0000259" key="9">
    <source>
        <dbReference type="Pfam" id="PF07962"/>
    </source>
</evidence>
<evidence type="ECO:0000256" key="4">
    <source>
        <dbReference type="ARBA" id="ARBA00022880"/>
    </source>
</evidence>
<keyword evidence="5 7" id="KW-0539">Nucleus</keyword>
<dbReference type="InterPro" id="IPR012923">
    <property type="entry name" value="Csm3"/>
</dbReference>
<evidence type="ECO:0000256" key="2">
    <source>
        <dbReference type="ARBA" id="ARBA00006075"/>
    </source>
</evidence>
<comment type="caution">
    <text evidence="10">The sequence shown here is derived from an EMBL/GenBank/DDBJ whole genome shotgun (WGS) entry which is preliminary data.</text>
</comment>
<evidence type="ECO:0000256" key="3">
    <source>
        <dbReference type="ARBA" id="ARBA00022763"/>
    </source>
</evidence>
<comment type="similarity">
    <text evidence="2 7">Belongs to the CSM3 family.</text>
</comment>
<feature type="domain" description="Chromosome segregation in meiosis protein 3" evidence="9">
    <location>
        <begin position="73"/>
        <end position="154"/>
    </location>
</feature>
<dbReference type="PANTHER" id="PTHR13220:SF11">
    <property type="entry name" value="TIMELESS-INTERACTING PROTEIN"/>
    <property type="match status" value="1"/>
</dbReference>
<keyword evidence="4" id="KW-0236">DNA replication inhibitor</keyword>
<dbReference type="GO" id="GO:0000076">
    <property type="term" value="P:DNA replication checkpoint signaling"/>
    <property type="evidence" value="ECO:0007669"/>
    <property type="project" value="UniProtKB-UniRule"/>
</dbReference>
<dbReference type="AlphaFoldDB" id="S8A0K9"/>
<evidence type="ECO:0000256" key="1">
    <source>
        <dbReference type="ARBA" id="ARBA00004123"/>
    </source>
</evidence>
<organism evidence="10 11">
    <name type="scientific">Dactylellina haptotyla (strain CBS 200.50)</name>
    <name type="common">Nematode-trapping fungus</name>
    <name type="synonym">Monacrosporium haptotylum</name>
    <dbReference type="NCBI Taxonomy" id="1284197"/>
    <lineage>
        <taxon>Eukaryota</taxon>
        <taxon>Fungi</taxon>
        <taxon>Dikarya</taxon>
        <taxon>Ascomycota</taxon>
        <taxon>Pezizomycotina</taxon>
        <taxon>Orbiliomycetes</taxon>
        <taxon>Orbiliales</taxon>
        <taxon>Orbiliaceae</taxon>
        <taxon>Dactylellina</taxon>
    </lineage>
</organism>
<dbReference type="GO" id="GO:0043111">
    <property type="term" value="P:replication fork arrest"/>
    <property type="evidence" value="ECO:0007669"/>
    <property type="project" value="TreeGrafter"/>
</dbReference>
<evidence type="ECO:0000256" key="8">
    <source>
        <dbReference type="SAM" id="MobiDB-lite"/>
    </source>
</evidence>
<dbReference type="GO" id="GO:0031297">
    <property type="term" value="P:replication fork processing"/>
    <property type="evidence" value="ECO:0007669"/>
    <property type="project" value="UniProtKB-UniRule"/>
</dbReference>
<feature type="region of interest" description="Disordered" evidence="8">
    <location>
        <begin position="275"/>
        <end position="299"/>
    </location>
</feature>
<evidence type="ECO:0000256" key="5">
    <source>
        <dbReference type="ARBA" id="ARBA00023242"/>
    </source>
</evidence>
<dbReference type="InterPro" id="IPR040038">
    <property type="entry name" value="TIPIN/Csm3/Swi3"/>
</dbReference>
<dbReference type="GO" id="GO:0006974">
    <property type="term" value="P:DNA damage response"/>
    <property type="evidence" value="ECO:0007669"/>
    <property type="project" value="UniProtKB-KW"/>
</dbReference>
<keyword evidence="3 7" id="KW-0227">DNA damage</keyword>
<dbReference type="Pfam" id="PF07962">
    <property type="entry name" value="Swi3"/>
    <property type="match status" value="1"/>
</dbReference>
<evidence type="ECO:0000313" key="10">
    <source>
        <dbReference type="EMBL" id="EPS36520.1"/>
    </source>
</evidence>
<dbReference type="STRING" id="1284197.S8A0K9"/>
<evidence type="ECO:0000313" key="11">
    <source>
        <dbReference type="Proteomes" id="UP000015100"/>
    </source>
</evidence>
<feature type="region of interest" description="Disordered" evidence="8">
    <location>
        <begin position="27"/>
        <end position="56"/>
    </location>
</feature>
<reference evidence="11" key="2">
    <citation type="submission" date="2013-04" db="EMBL/GenBank/DDBJ databases">
        <title>Genomic mechanisms accounting for the adaptation to parasitism in nematode-trapping fungi.</title>
        <authorList>
            <person name="Ahren D.G."/>
        </authorList>
    </citation>
    <scope>NUCLEOTIDE SEQUENCE [LARGE SCALE GENOMIC DNA]</scope>
    <source>
        <strain evidence="11">CBS 200.50</strain>
    </source>
</reference>